<name>A0AAW2AVB8_CULAL</name>
<dbReference type="Gene3D" id="3.10.100.10">
    <property type="entry name" value="Mannose-Binding Protein A, subunit A"/>
    <property type="match status" value="1"/>
</dbReference>
<evidence type="ECO:0000256" key="2">
    <source>
        <dbReference type="ARBA" id="ARBA00023157"/>
    </source>
</evidence>
<dbReference type="SUPFAM" id="SSF56436">
    <property type="entry name" value="C-type lectin-like"/>
    <property type="match status" value="1"/>
</dbReference>
<dbReference type="EMBL" id="JAWDJR010000004">
    <property type="protein sequence ID" value="KAK9976534.1"/>
    <property type="molecule type" value="Genomic_DNA"/>
</dbReference>
<keyword evidence="8" id="KW-1185">Reference proteome</keyword>
<evidence type="ECO:0000256" key="4">
    <source>
        <dbReference type="SAM" id="MobiDB-lite"/>
    </source>
</evidence>
<feature type="transmembrane region" description="Helical" evidence="5">
    <location>
        <begin position="58"/>
        <end position="82"/>
    </location>
</feature>
<evidence type="ECO:0000313" key="8">
    <source>
        <dbReference type="Proteomes" id="UP001479290"/>
    </source>
</evidence>
<comment type="caution">
    <text evidence="7">The sequence shown here is derived from an EMBL/GenBank/DDBJ whole genome shotgun (WGS) entry which is preliminary data.</text>
</comment>
<dbReference type="CDD" id="cd03590">
    <property type="entry name" value="CLECT_DC-SIGN_like"/>
    <property type="match status" value="1"/>
</dbReference>
<keyword evidence="5" id="KW-0472">Membrane</keyword>
<keyword evidence="2" id="KW-1015">Disulfide bond</keyword>
<evidence type="ECO:0000313" key="7">
    <source>
        <dbReference type="EMBL" id="KAK9976534.1"/>
    </source>
</evidence>
<evidence type="ECO:0000256" key="1">
    <source>
        <dbReference type="ARBA" id="ARBA00022734"/>
    </source>
</evidence>
<keyword evidence="1" id="KW-0430">Lectin</keyword>
<proteinExistence type="predicted"/>
<dbReference type="InterPro" id="IPR018378">
    <property type="entry name" value="C-type_lectin_CS"/>
</dbReference>
<feature type="region of interest" description="Disordered" evidence="4">
    <location>
        <begin position="25"/>
        <end position="49"/>
    </location>
</feature>
<keyword evidence="5" id="KW-0812">Transmembrane</keyword>
<gene>
    <name evidence="7" type="ORF">ABG768_021739</name>
</gene>
<dbReference type="InterPro" id="IPR016187">
    <property type="entry name" value="CTDL_fold"/>
</dbReference>
<dbReference type="InterPro" id="IPR016186">
    <property type="entry name" value="C-type_lectin-like/link_sf"/>
</dbReference>
<protein>
    <recommendedName>
        <fullName evidence="6">C-type lectin domain-containing protein</fullName>
    </recommendedName>
</protein>
<dbReference type="Gene3D" id="1.20.5.400">
    <property type="match status" value="1"/>
</dbReference>
<dbReference type="AlphaFoldDB" id="A0AAW2AVB8"/>
<dbReference type="SMART" id="SM00034">
    <property type="entry name" value="CLECT"/>
    <property type="match status" value="1"/>
</dbReference>
<dbReference type="PANTHER" id="PTHR22803">
    <property type="entry name" value="MANNOSE, PHOSPHOLIPASE, LECTIN RECEPTOR RELATED"/>
    <property type="match status" value="1"/>
</dbReference>
<evidence type="ECO:0000256" key="5">
    <source>
        <dbReference type="SAM" id="Phobius"/>
    </source>
</evidence>
<feature type="compositionally biased region" description="Polar residues" evidence="4">
    <location>
        <begin position="28"/>
        <end position="49"/>
    </location>
</feature>
<feature type="domain" description="C-type lectin" evidence="6">
    <location>
        <begin position="179"/>
        <end position="289"/>
    </location>
</feature>
<dbReference type="Pfam" id="PF00059">
    <property type="entry name" value="Lectin_C"/>
    <property type="match status" value="1"/>
</dbReference>
<sequence length="294" mass="34164">MSMDNYGNMNMNKEIKEEHIYANEEPNSHNIRTGRQISTTHQTPGSSGDSVRIRNYRAATVCSVLLCVVLLTALIVLGVHIITKSTNYTQETQQLQTKIINLTEEKTQQLSKIISLTQEKTQQLFKIINLTEEKRQLQSDYTNLINEREVLLSKNNVLIKERNACRQDFFKENNGWIYNHSSFYYISSEKKSWNESRSYCTERGADLIIINNKEEQDFVQKNIRGSLVWIGLTDIDEEGTWKWVDGSTPTFRFWLTNEPNGQRGENCAVVHSTIWADYRCSIAYPWICEKNILM</sequence>
<reference evidence="7 8" key="1">
    <citation type="submission" date="2024-05" db="EMBL/GenBank/DDBJ databases">
        <title>A high-quality chromosomal-level genome assembly of Topmouth culter (Culter alburnus).</title>
        <authorList>
            <person name="Zhao H."/>
        </authorList>
    </citation>
    <scope>NUCLEOTIDE SEQUENCE [LARGE SCALE GENOMIC DNA]</scope>
    <source>
        <strain evidence="7">CATC2023</strain>
        <tissue evidence="7">Muscle</tissue>
    </source>
</reference>
<feature type="coiled-coil region" evidence="3">
    <location>
        <begin position="85"/>
        <end position="154"/>
    </location>
</feature>
<keyword evidence="5" id="KW-1133">Transmembrane helix</keyword>
<organism evidence="7 8">
    <name type="scientific">Culter alburnus</name>
    <name type="common">Topmouth culter</name>
    <dbReference type="NCBI Taxonomy" id="194366"/>
    <lineage>
        <taxon>Eukaryota</taxon>
        <taxon>Metazoa</taxon>
        <taxon>Chordata</taxon>
        <taxon>Craniata</taxon>
        <taxon>Vertebrata</taxon>
        <taxon>Euteleostomi</taxon>
        <taxon>Actinopterygii</taxon>
        <taxon>Neopterygii</taxon>
        <taxon>Teleostei</taxon>
        <taxon>Ostariophysi</taxon>
        <taxon>Cypriniformes</taxon>
        <taxon>Xenocyprididae</taxon>
        <taxon>Xenocypridinae</taxon>
        <taxon>Culter</taxon>
    </lineage>
</organism>
<dbReference type="GO" id="GO:0030246">
    <property type="term" value="F:carbohydrate binding"/>
    <property type="evidence" value="ECO:0007669"/>
    <property type="project" value="UniProtKB-KW"/>
</dbReference>
<dbReference type="PROSITE" id="PS50041">
    <property type="entry name" value="C_TYPE_LECTIN_2"/>
    <property type="match status" value="1"/>
</dbReference>
<evidence type="ECO:0000256" key="3">
    <source>
        <dbReference type="SAM" id="Coils"/>
    </source>
</evidence>
<dbReference type="PROSITE" id="PS00615">
    <property type="entry name" value="C_TYPE_LECTIN_1"/>
    <property type="match status" value="1"/>
</dbReference>
<accession>A0AAW2AVB8</accession>
<evidence type="ECO:0000259" key="6">
    <source>
        <dbReference type="PROSITE" id="PS50041"/>
    </source>
</evidence>
<dbReference type="InterPro" id="IPR033989">
    <property type="entry name" value="CD209-like_CTLD"/>
</dbReference>
<keyword evidence="3" id="KW-0175">Coiled coil</keyword>
<dbReference type="InterPro" id="IPR001304">
    <property type="entry name" value="C-type_lectin-like"/>
</dbReference>
<dbReference type="InterPro" id="IPR050111">
    <property type="entry name" value="C-type_lectin/snaclec_domain"/>
</dbReference>
<dbReference type="Proteomes" id="UP001479290">
    <property type="component" value="Unassembled WGS sequence"/>
</dbReference>